<gene>
    <name evidence="2" type="ORF">B1B_02953</name>
</gene>
<feature type="transmembrane region" description="Helical" evidence="1">
    <location>
        <begin position="17"/>
        <end position="40"/>
    </location>
</feature>
<organism evidence="2">
    <name type="scientific">mine drainage metagenome</name>
    <dbReference type="NCBI Taxonomy" id="410659"/>
    <lineage>
        <taxon>unclassified sequences</taxon>
        <taxon>metagenomes</taxon>
        <taxon>ecological metagenomes</taxon>
    </lineage>
</organism>
<comment type="caution">
    <text evidence="2">The sequence shown here is derived from an EMBL/GenBank/DDBJ whole genome shotgun (WGS) entry which is preliminary data.</text>
</comment>
<reference evidence="2" key="2">
    <citation type="journal article" date="2014" name="ISME J.">
        <title>Microbial stratification in low pH oxic and suboxic macroscopic growths along an acid mine drainage.</title>
        <authorList>
            <person name="Mendez-Garcia C."/>
            <person name="Mesa V."/>
            <person name="Sprenger R.R."/>
            <person name="Richter M."/>
            <person name="Diez M.S."/>
            <person name="Solano J."/>
            <person name="Bargiela R."/>
            <person name="Golyshina O.V."/>
            <person name="Manteca A."/>
            <person name="Ramos J.L."/>
            <person name="Gallego J.R."/>
            <person name="Llorente I."/>
            <person name="Martins Dos Santos V.A."/>
            <person name="Jensen O.N."/>
            <person name="Pelaez A.I."/>
            <person name="Sanchez J."/>
            <person name="Ferrer M."/>
        </authorList>
    </citation>
    <scope>NUCLEOTIDE SEQUENCE</scope>
</reference>
<keyword evidence="1" id="KW-1133">Transmembrane helix</keyword>
<protein>
    <submittedName>
        <fullName evidence="2">Uncharacterized protein</fullName>
    </submittedName>
</protein>
<keyword evidence="1" id="KW-0472">Membrane</keyword>
<dbReference type="EMBL" id="AUZY01001779">
    <property type="protein sequence ID" value="EQD73944.1"/>
    <property type="molecule type" value="Genomic_DNA"/>
</dbReference>
<feature type="transmembrane region" description="Helical" evidence="1">
    <location>
        <begin position="52"/>
        <end position="81"/>
    </location>
</feature>
<feature type="transmembrane region" description="Helical" evidence="1">
    <location>
        <begin position="93"/>
        <end position="114"/>
    </location>
</feature>
<sequence length="266" mass="28485">MNVLRPFLKAMLTNPSLWFWGVAFMAFWLVLGAFVFSSGLPPTAIPGFTASWFAVISLFSLSTLAIGVSASIAYATAALAYAFRFTRLRPRDYLFSLLAGTGVLGLTLTVIMLGSTVGVFGARFHLTLLPADPVALVGAAVLAGAFMMALSVTLMLLVVNYLGLRNTSFVSFVPLLLSYVFGLGEVNVAFPSWLLYGSPFSDISALLYQGFSGGAPPIELASASSGTLAWPWLLTSLLVWTGLLLLGAAYLLRHIRVRSIEEGRQV</sequence>
<feature type="transmembrane region" description="Helical" evidence="1">
    <location>
        <begin position="229"/>
        <end position="252"/>
    </location>
</feature>
<feature type="transmembrane region" description="Helical" evidence="1">
    <location>
        <begin position="169"/>
        <end position="190"/>
    </location>
</feature>
<name>T1CXF4_9ZZZZ</name>
<keyword evidence="1" id="KW-0812">Transmembrane</keyword>
<accession>T1CXF4</accession>
<dbReference type="AlphaFoldDB" id="T1CXF4"/>
<proteinExistence type="predicted"/>
<feature type="transmembrane region" description="Helical" evidence="1">
    <location>
        <begin position="134"/>
        <end position="162"/>
    </location>
</feature>
<evidence type="ECO:0000313" key="2">
    <source>
        <dbReference type="EMBL" id="EQD73944.1"/>
    </source>
</evidence>
<reference evidence="2" key="1">
    <citation type="submission" date="2013-08" db="EMBL/GenBank/DDBJ databases">
        <authorList>
            <person name="Mendez C."/>
            <person name="Richter M."/>
            <person name="Ferrer M."/>
            <person name="Sanchez J."/>
        </authorList>
    </citation>
    <scope>NUCLEOTIDE SEQUENCE</scope>
</reference>
<evidence type="ECO:0000256" key="1">
    <source>
        <dbReference type="SAM" id="Phobius"/>
    </source>
</evidence>